<comment type="function">
    <text evidence="6 8 9">Necessary for efficient RNA polymerase transcription elongation past template-encoded arresting sites. The arresting sites in DNA have the property of trapping a certain fraction of elongating RNA polymerases that pass through, resulting in locked ternary complexes. Cleavage of the nascent transcript by cleavage factors such as GreA or GreB allows the resumption of elongation from the new 3'terminus. GreA releases sequences of 2 to 3 nucleotides.</text>
</comment>
<dbReference type="Pfam" id="PF03449">
    <property type="entry name" value="GreA_GreB_N"/>
    <property type="match status" value="1"/>
</dbReference>
<dbReference type="NCBIfam" id="TIGR01462">
    <property type="entry name" value="greA"/>
    <property type="match status" value="1"/>
</dbReference>
<dbReference type="Pfam" id="PF01272">
    <property type="entry name" value="GreA_GreB"/>
    <property type="match status" value="1"/>
</dbReference>
<dbReference type="GO" id="GO:0003677">
    <property type="term" value="F:DNA binding"/>
    <property type="evidence" value="ECO:0007669"/>
    <property type="project" value="UniProtKB-UniRule"/>
</dbReference>
<keyword evidence="12" id="KW-0251">Elongation factor</keyword>
<dbReference type="SUPFAM" id="SSF54534">
    <property type="entry name" value="FKBP-like"/>
    <property type="match status" value="1"/>
</dbReference>
<dbReference type="NCBIfam" id="NF001261">
    <property type="entry name" value="PRK00226.1-2"/>
    <property type="match status" value="1"/>
</dbReference>
<feature type="domain" description="Transcription elongation factor GreA/GreB N-terminal" evidence="11">
    <location>
        <begin position="5"/>
        <end position="74"/>
    </location>
</feature>
<evidence type="ECO:0000313" key="13">
    <source>
        <dbReference type="Proteomes" id="UP000050874"/>
    </source>
</evidence>
<dbReference type="Gene3D" id="1.10.287.180">
    <property type="entry name" value="Transcription elongation factor, GreA/GreB, N-terminal domain"/>
    <property type="match status" value="1"/>
</dbReference>
<evidence type="ECO:0000256" key="4">
    <source>
        <dbReference type="ARBA" id="ARBA00023125"/>
    </source>
</evidence>
<dbReference type="EMBL" id="LIAV01000040">
    <property type="protein sequence ID" value="KRO40967.1"/>
    <property type="molecule type" value="Genomic_DNA"/>
</dbReference>
<evidence type="ECO:0000256" key="1">
    <source>
        <dbReference type="ARBA" id="ARBA00008213"/>
    </source>
</evidence>
<dbReference type="InterPro" id="IPR036953">
    <property type="entry name" value="GreA/GreB_C_sf"/>
</dbReference>
<accession>A0A0R2PS56</accession>
<dbReference type="SUPFAM" id="SSF46557">
    <property type="entry name" value="GreA transcript cleavage protein, N-terminal domain"/>
    <property type="match status" value="1"/>
</dbReference>
<evidence type="ECO:0000259" key="10">
    <source>
        <dbReference type="Pfam" id="PF01272"/>
    </source>
</evidence>
<dbReference type="InterPro" id="IPR023459">
    <property type="entry name" value="Tscrpt_elong_fac_GreA/B_fam"/>
</dbReference>
<evidence type="ECO:0000256" key="5">
    <source>
        <dbReference type="ARBA" id="ARBA00023163"/>
    </source>
</evidence>
<dbReference type="AlphaFoldDB" id="A0A0R2PS56"/>
<keyword evidence="5 8" id="KW-0804">Transcription</keyword>
<comment type="similarity">
    <text evidence="1 8 9">Belongs to the GreA/GreB family.</text>
</comment>
<organism evidence="12 13">
    <name type="scientific">SAR86 cluster bacterium BACL1 MAG-120920-bin57</name>
    <dbReference type="NCBI Taxonomy" id="1655571"/>
    <lineage>
        <taxon>Bacteria</taxon>
        <taxon>Pseudomonadati</taxon>
        <taxon>Pseudomonadota</taxon>
        <taxon>Gammaproteobacteria</taxon>
        <taxon>SAR86 cluster</taxon>
    </lineage>
</organism>
<dbReference type="PIRSF" id="PIRSF006092">
    <property type="entry name" value="GreA_GreB"/>
    <property type="match status" value="1"/>
</dbReference>
<evidence type="ECO:0000256" key="3">
    <source>
        <dbReference type="ARBA" id="ARBA00023015"/>
    </source>
</evidence>
<protein>
    <recommendedName>
        <fullName evidence="2 8">Transcription elongation factor GreA</fullName>
    </recommendedName>
    <alternativeName>
        <fullName evidence="7 8">Transcript cleavage factor GreA</fullName>
    </alternativeName>
</protein>
<dbReference type="InterPro" id="IPR001437">
    <property type="entry name" value="Tscrpt_elong_fac_GreA/B_C"/>
</dbReference>
<evidence type="ECO:0000256" key="2">
    <source>
        <dbReference type="ARBA" id="ARBA00013729"/>
    </source>
</evidence>
<dbReference type="NCBIfam" id="NF001264">
    <property type="entry name" value="PRK00226.1-5"/>
    <property type="match status" value="1"/>
</dbReference>
<dbReference type="Gene3D" id="3.10.50.30">
    <property type="entry name" value="Transcription elongation factor, GreA/GreB, C-terminal domain"/>
    <property type="match status" value="1"/>
</dbReference>
<dbReference type="Proteomes" id="UP000050874">
    <property type="component" value="Unassembled WGS sequence"/>
</dbReference>
<evidence type="ECO:0000313" key="12">
    <source>
        <dbReference type="EMBL" id="KRO40967.1"/>
    </source>
</evidence>
<name>A0A0R2PS56_9GAMM</name>
<proteinExistence type="inferred from homology"/>
<keyword evidence="12" id="KW-0648">Protein biosynthesis</keyword>
<keyword evidence="3 8" id="KW-0805">Transcription regulation</keyword>
<dbReference type="GO" id="GO:0006354">
    <property type="term" value="P:DNA-templated transcription elongation"/>
    <property type="evidence" value="ECO:0007669"/>
    <property type="project" value="TreeGrafter"/>
</dbReference>
<dbReference type="FunFam" id="3.10.50.30:FF:000001">
    <property type="entry name" value="Transcription elongation factor GreA"/>
    <property type="match status" value="1"/>
</dbReference>
<dbReference type="GO" id="GO:0032784">
    <property type="term" value="P:regulation of DNA-templated transcription elongation"/>
    <property type="evidence" value="ECO:0007669"/>
    <property type="project" value="UniProtKB-UniRule"/>
</dbReference>
<comment type="caution">
    <text evidence="12">The sequence shown here is derived from an EMBL/GenBank/DDBJ whole genome shotgun (WGS) entry which is preliminary data.</text>
</comment>
<dbReference type="GO" id="GO:0003746">
    <property type="term" value="F:translation elongation factor activity"/>
    <property type="evidence" value="ECO:0007669"/>
    <property type="project" value="UniProtKB-KW"/>
</dbReference>
<feature type="domain" description="Transcription elongation factor GreA/GreB C-terminal" evidence="10">
    <location>
        <begin position="83"/>
        <end position="156"/>
    </location>
</feature>
<evidence type="ECO:0000259" key="11">
    <source>
        <dbReference type="Pfam" id="PF03449"/>
    </source>
</evidence>
<evidence type="ECO:0000256" key="8">
    <source>
        <dbReference type="HAMAP-Rule" id="MF_00105"/>
    </source>
</evidence>
<dbReference type="PANTHER" id="PTHR30437:SF4">
    <property type="entry name" value="TRANSCRIPTION ELONGATION FACTOR GREA"/>
    <property type="match status" value="1"/>
</dbReference>
<evidence type="ECO:0000256" key="6">
    <source>
        <dbReference type="ARBA" id="ARBA00024916"/>
    </source>
</evidence>
<dbReference type="GO" id="GO:0070063">
    <property type="term" value="F:RNA polymerase binding"/>
    <property type="evidence" value="ECO:0007669"/>
    <property type="project" value="InterPro"/>
</dbReference>
<dbReference type="PANTHER" id="PTHR30437">
    <property type="entry name" value="TRANSCRIPTION ELONGATION FACTOR GREA"/>
    <property type="match status" value="1"/>
</dbReference>
<gene>
    <name evidence="8 12" type="primary">greA</name>
    <name evidence="12" type="ORF">ABR63_00495</name>
</gene>
<dbReference type="InterPro" id="IPR006359">
    <property type="entry name" value="Tscrpt_elong_fac_GreA"/>
</dbReference>
<dbReference type="InterPro" id="IPR036805">
    <property type="entry name" value="Tscrpt_elong_fac_GreA/B_N_sf"/>
</dbReference>
<keyword evidence="4 8" id="KW-0238">DNA-binding</keyword>
<dbReference type="InterPro" id="IPR022691">
    <property type="entry name" value="Tscrpt_elong_fac_GreA/B_N"/>
</dbReference>
<dbReference type="NCBIfam" id="NF001263">
    <property type="entry name" value="PRK00226.1-4"/>
    <property type="match status" value="1"/>
</dbReference>
<evidence type="ECO:0000256" key="9">
    <source>
        <dbReference type="RuleBase" id="RU000556"/>
    </source>
</evidence>
<sequence>MDKLPITKAGGIKLSEELHRLKTQDRIEISQAIADARAHGDLKENAEYHAAKEQQGFVESKIQEIEHALANAQIIDVKDIPETGRVVFGSTVDLYDVNNKKSITYKIVGNLESDPDQGFISIQTPIAIGLLGKYEGDEVTIATPSGVISLEIEKVKHL</sequence>
<dbReference type="HAMAP" id="MF_00105">
    <property type="entry name" value="GreA_GreB"/>
    <property type="match status" value="1"/>
</dbReference>
<dbReference type="InterPro" id="IPR018151">
    <property type="entry name" value="TF_GreA/GreB_CS"/>
</dbReference>
<dbReference type="PROSITE" id="PS00829">
    <property type="entry name" value="GREAB_1"/>
    <property type="match status" value="1"/>
</dbReference>
<evidence type="ECO:0000256" key="7">
    <source>
        <dbReference type="ARBA" id="ARBA00030776"/>
    </source>
</evidence>
<dbReference type="InterPro" id="IPR028624">
    <property type="entry name" value="Tscrpt_elong_fac_GreA/B"/>
</dbReference>
<dbReference type="FunFam" id="1.10.287.180:FF:000001">
    <property type="entry name" value="Transcription elongation factor GreA"/>
    <property type="match status" value="1"/>
</dbReference>
<reference evidence="13" key="1">
    <citation type="submission" date="2015-10" db="EMBL/GenBank/DDBJ databases">
        <title>Metagenome-Assembled Genomes uncover a global brackish microbiome.</title>
        <authorList>
            <person name="Hugerth L.W."/>
            <person name="Larsson J."/>
            <person name="Alneberg J."/>
            <person name="Lindh M.V."/>
            <person name="Legrand C."/>
            <person name="Pinhassi J."/>
            <person name="Andersson A."/>
        </authorList>
    </citation>
    <scope>NUCLEOTIDE SEQUENCE [LARGE SCALE GENOMIC DNA]</scope>
</reference>